<evidence type="ECO:0000313" key="3">
    <source>
        <dbReference type="Proteomes" id="UP000249723"/>
    </source>
</evidence>
<reference evidence="3" key="1">
    <citation type="submission" date="2016-10" db="EMBL/GenBank/DDBJ databases">
        <authorList>
            <person name="Jeantristanb JTB J.-T."/>
            <person name="Ricardo R."/>
        </authorList>
    </citation>
    <scope>NUCLEOTIDE SEQUENCE [LARGE SCALE GENOMIC DNA]</scope>
</reference>
<keyword evidence="3" id="KW-1185">Reference proteome</keyword>
<proteinExistence type="predicted"/>
<organism evidence="2 3">
    <name type="scientific">Microbotryum saponariae</name>
    <dbReference type="NCBI Taxonomy" id="289078"/>
    <lineage>
        <taxon>Eukaryota</taxon>
        <taxon>Fungi</taxon>
        <taxon>Dikarya</taxon>
        <taxon>Basidiomycota</taxon>
        <taxon>Pucciniomycotina</taxon>
        <taxon>Microbotryomycetes</taxon>
        <taxon>Microbotryales</taxon>
        <taxon>Microbotryaceae</taxon>
        <taxon>Microbotryum</taxon>
    </lineage>
</organism>
<evidence type="ECO:0000313" key="2">
    <source>
        <dbReference type="EMBL" id="SCZ98719.1"/>
    </source>
</evidence>
<feature type="compositionally biased region" description="Basic and acidic residues" evidence="1">
    <location>
        <begin position="303"/>
        <end position="316"/>
    </location>
</feature>
<dbReference type="Proteomes" id="UP000249723">
    <property type="component" value="Unassembled WGS sequence"/>
</dbReference>
<protein>
    <submittedName>
        <fullName evidence="2">BZ3500_MvSof-1268-A1-R1_Chr3-1g05573 protein</fullName>
    </submittedName>
</protein>
<feature type="region of interest" description="Disordered" evidence="1">
    <location>
        <begin position="303"/>
        <end position="358"/>
    </location>
</feature>
<dbReference type="OrthoDB" id="2535620at2759"/>
<feature type="region of interest" description="Disordered" evidence="1">
    <location>
        <begin position="1"/>
        <end position="25"/>
    </location>
</feature>
<dbReference type="Gene3D" id="1.20.120.20">
    <property type="entry name" value="Apolipoprotein"/>
    <property type="match status" value="1"/>
</dbReference>
<name>A0A2X0KWW0_9BASI</name>
<sequence length="358" mass="38551">MHACAPEDIRHGSTMSAATAPVEQSAAGAVHETSIQRVSGYPVVKDSLAQAHALVTSNTYSDALYQRASGLSQQILEQLKPLQDRLPLQTVDSYANATLDFVEQRFPLVKSETGELLKTARRPADDAAGLAKSYADGIQSRLSPVTHEFSTRIAQGQDTLHALQEKLSSTIASLPRDKQSATDAVNSIFKEIESLSSYVKTNVSELVSPRYRGAHTRQRFSLINLLGARPSSQPAHAQARAQPLIDEVAKATSHIREELNKPDTNLSTKASNILSYTQSQVSPLLNSLKEIVIKKKEQAVEVAEKSAEATTDKADEVSSTVSQKADKVSSKTSKKAGDASSKVSKKTDEATAKVNGSQ</sequence>
<dbReference type="SUPFAM" id="SSF58113">
    <property type="entry name" value="Apolipoprotein A-I"/>
    <property type="match status" value="1"/>
</dbReference>
<accession>A0A2X0KWW0</accession>
<gene>
    <name evidence="2" type="ORF">BZ3500_MVSOF-1268-A1-R1_CHR3-1G05573</name>
</gene>
<evidence type="ECO:0000256" key="1">
    <source>
        <dbReference type="SAM" id="MobiDB-lite"/>
    </source>
</evidence>
<feature type="compositionally biased region" description="Basic and acidic residues" evidence="1">
    <location>
        <begin position="1"/>
        <end position="11"/>
    </location>
</feature>
<dbReference type="AlphaFoldDB" id="A0A2X0KWW0"/>
<dbReference type="EMBL" id="FMWP01000096">
    <property type="protein sequence ID" value="SCZ98719.1"/>
    <property type="molecule type" value="Genomic_DNA"/>
</dbReference>
<dbReference type="STRING" id="289078.A0A2X0KWW0"/>